<organism evidence="1 2">
    <name type="scientific">Aliirhizobium smilacinae</name>
    <dbReference type="NCBI Taxonomy" id="1395944"/>
    <lineage>
        <taxon>Bacteria</taxon>
        <taxon>Pseudomonadati</taxon>
        <taxon>Pseudomonadota</taxon>
        <taxon>Alphaproteobacteria</taxon>
        <taxon>Hyphomicrobiales</taxon>
        <taxon>Rhizobiaceae</taxon>
        <taxon>Aliirhizobium</taxon>
    </lineage>
</organism>
<dbReference type="EMBL" id="VDMN01000004">
    <property type="protein sequence ID" value="TNM62125.1"/>
    <property type="molecule type" value="Genomic_DNA"/>
</dbReference>
<keyword evidence="2" id="KW-1185">Reference proteome</keyword>
<accession>A0A5C4XF37</accession>
<comment type="caution">
    <text evidence="1">The sequence shown here is derived from an EMBL/GenBank/DDBJ whole genome shotgun (WGS) entry which is preliminary data.</text>
</comment>
<dbReference type="Gene3D" id="6.10.10.120">
    <property type="entry name" value="Antitoxin ParD1-like"/>
    <property type="match status" value="1"/>
</dbReference>
<name>A0A5C4XF37_9HYPH</name>
<protein>
    <submittedName>
        <fullName evidence="1">Type II toxin-antitoxin system ParD family antitoxin</fullName>
    </submittedName>
</protein>
<dbReference type="InterPro" id="IPR038296">
    <property type="entry name" value="ParD_sf"/>
</dbReference>
<dbReference type="InterPro" id="IPR022789">
    <property type="entry name" value="ParD"/>
</dbReference>
<dbReference type="NCBIfam" id="TIGR02606">
    <property type="entry name" value="antidote_CC2985"/>
    <property type="match status" value="1"/>
</dbReference>
<dbReference type="RefSeq" id="WP_139677754.1">
    <property type="nucleotide sequence ID" value="NZ_VDMN01000004.1"/>
</dbReference>
<evidence type="ECO:0000313" key="2">
    <source>
        <dbReference type="Proteomes" id="UP000311605"/>
    </source>
</evidence>
<evidence type="ECO:0000313" key="1">
    <source>
        <dbReference type="EMBL" id="TNM62125.1"/>
    </source>
</evidence>
<gene>
    <name evidence="1" type="ORF">FHP24_18710</name>
</gene>
<proteinExistence type="predicted"/>
<dbReference type="OrthoDB" id="9815501at2"/>
<dbReference type="Proteomes" id="UP000311605">
    <property type="component" value="Unassembled WGS sequence"/>
</dbReference>
<sequence>MSAVSLNKKQQELIDRLVLTGRYGGANEIVAAGLRLVEEREAQAAKFLTDLEAEIDIGLISGDAMPMETAEELVADFRQNR</sequence>
<reference evidence="1 2" key="1">
    <citation type="submission" date="2019-06" db="EMBL/GenBank/DDBJ databases">
        <title>The draft genome of Rhizobium smilacinae PTYR-5.</title>
        <authorList>
            <person name="Liu L."/>
            <person name="Li L."/>
            <person name="Zhang X."/>
        </authorList>
    </citation>
    <scope>NUCLEOTIDE SEQUENCE [LARGE SCALE GENOMIC DNA]</scope>
    <source>
        <strain evidence="1 2">PTYR-5</strain>
    </source>
</reference>
<dbReference type="Pfam" id="PF03693">
    <property type="entry name" value="ParD_antitoxin"/>
    <property type="match status" value="1"/>
</dbReference>
<dbReference type="AlphaFoldDB" id="A0A5C4XF37"/>